<proteinExistence type="predicted"/>
<evidence type="ECO:0008006" key="4">
    <source>
        <dbReference type="Google" id="ProtNLM"/>
    </source>
</evidence>
<evidence type="ECO:0000313" key="2">
    <source>
        <dbReference type="EMBL" id="PIL31090.1"/>
    </source>
</evidence>
<keyword evidence="3" id="KW-1185">Reference proteome</keyword>
<dbReference type="Proteomes" id="UP000230002">
    <property type="component" value="Unassembled WGS sequence"/>
</dbReference>
<accession>A0A2G8SBF7</accession>
<evidence type="ECO:0000313" key="3">
    <source>
        <dbReference type="Proteomes" id="UP000230002"/>
    </source>
</evidence>
<feature type="compositionally biased region" description="Basic and acidic residues" evidence="1">
    <location>
        <begin position="10"/>
        <end position="38"/>
    </location>
</feature>
<evidence type="ECO:0000256" key="1">
    <source>
        <dbReference type="SAM" id="MobiDB-lite"/>
    </source>
</evidence>
<organism evidence="2 3">
    <name type="scientific">Ganoderma sinense ZZ0214-1</name>
    <dbReference type="NCBI Taxonomy" id="1077348"/>
    <lineage>
        <taxon>Eukaryota</taxon>
        <taxon>Fungi</taxon>
        <taxon>Dikarya</taxon>
        <taxon>Basidiomycota</taxon>
        <taxon>Agaricomycotina</taxon>
        <taxon>Agaricomycetes</taxon>
        <taxon>Polyporales</taxon>
        <taxon>Polyporaceae</taxon>
        <taxon>Ganoderma</taxon>
    </lineage>
</organism>
<feature type="region of interest" description="Disordered" evidence="1">
    <location>
        <begin position="1"/>
        <end position="38"/>
    </location>
</feature>
<protein>
    <recommendedName>
        <fullName evidence="4">F-box domain-containing protein</fullName>
    </recommendedName>
</protein>
<gene>
    <name evidence="2" type="ORF">GSI_05786</name>
</gene>
<dbReference type="EMBL" id="AYKW01000012">
    <property type="protein sequence ID" value="PIL31090.1"/>
    <property type="molecule type" value="Genomic_DNA"/>
</dbReference>
<name>A0A2G8SBF7_9APHY</name>
<reference evidence="2 3" key="1">
    <citation type="journal article" date="2015" name="Sci. Rep.">
        <title>Chromosome-level genome map provides insights into diverse defense mechanisms in the medicinal fungus Ganoderma sinense.</title>
        <authorList>
            <person name="Zhu Y."/>
            <person name="Xu J."/>
            <person name="Sun C."/>
            <person name="Zhou S."/>
            <person name="Xu H."/>
            <person name="Nelson D.R."/>
            <person name="Qian J."/>
            <person name="Song J."/>
            <person name="Luo H."/>
            <person name="Xiang L."/>
            <person name="Li Y."/>
            <person name="Xu Z."/>
            <person name="Ji A."/>
            <person name="Wang L."/>
            <person name="Lu S."/>
            <person name="Hayward A."/>
            <person name="Sun W."/>
            <person name="Li X."/>
            <person name="Schwartz D.C."/>
            <person name="Wang Y."/>
            <person name="Chen S."/>
        </authorList>
    </citation>
    <scope>NUCLEOTIDE SEQUENCE [LARGE SCALE GENOMIC DNA]</scope>
    <source>
        <strain evidence="2 3">ZZ0214-1</strain>
    </source>
</reference>
<comment type="caution">
    <text evidence="2">The sequence shown here is derived from an EMBL/GenBank/DDBJ whole genome shotgun (WGS) entry which is preliminary data.</text>
</comment>
<sequence length="580" mass="66215">MNESSSSSREIWKTGSWEDHEAADSEKGHGMHSYERYTDPHEEPRLNFDILRLLCDYLTDIPDVLSFALICSALTEDALRRRLQMAPVHLSNAKVVKSFHTFIFSNQLSRAPCIYGLKIPSSEAYYGLKFRGESDIRTIETLLVAILETAVHLHYLDFRTSISSFVFDAMVQMTTVHELWILADASLEVSRTRIASFQSLLRSLHISGSDVPRGTVSASFLHDHLRHFAPTIELLELDCFLIDLVPASITTQFSAVRSLEIKAPLIYDFDLLEVLLRLFPKLDHMLTLGSFRPRLGEDDTPAFRERSKQAQRAHAWSRLDRLVCDAETTHFIALKCPIRRMDIEVNWSGAAQFLANTLRHQSPQQLHIRLSLFDGFGTLDVLFPLQVAAKLTHLVIFVDIEVRHGRRSGRRQDDIVRSRRFLNRLVSSIKHLRLTHLRVVFHYSVYLFMRKAVLDARLGDVGAADGMDLRLAAERFSGTIPTLRYVFLTTCGQTHATPTRKRWSEFRTQMLQKWHSSKAWRVVRAQADEELHPSDSDVELGPGSCVELSGEAGERIVHREGLELSRREQDKVQVYNGSNG</sequence>
<dbReference type="AlphaFoldDB" id="A0A2G8SBF7"/>